<dbReference type="AlphaFoldDB" id="A0A5B8RBU6"/>
<evidence type="ECO:0000256" key="1">
    <source>
        <dbReference type="SAM" id="Phobius"/>
    </source>
</evidence>
<feature type="transmembrane region" description="Helical" evidence="1">
    <location>
        <begin position="45"/>
        <end position="69"/>
    </location>
</feature>
<proteinExistence type="predicted"/>
<protein>
    <submittedName>
        <fullName evidence="2">Uncharacterized protein</fullName>
    </submittedName>
</protein>
<keyword evidence="1" id="KW-0812">Transmembrane</keyword>
<organism evidence="2">
    <name type="scientific">uncultured organism</name>
    <dbReference type="NCBI Taxonomy" id="155900"/>
    <lineage>
        <taxon>unclassified sequences</taxon>
        <taxon>environmental samples</taxon>
    </lineage>
</organism>
<gene>
    <name evidence="2" type="ORF">KBTEX_01876</name>
</gene>
<keyword evidence="1" id="KW-1133">Transmembrane helix</keyword>
<reference evidence="2" key="1">
    <citation type="submission" date="2019-06" db="EMBL/GenBank/DDBJ databases">
        <authorList>
            <person name="Murdoch R.W."/>
            <person name="Fathepure B."/>
        </authorList>
    </citation>
    <scope>NUCLEOTIDE SEQUENCE</scope>
</reference>
<feature type="transmembrane region" description="Helical" evidence="1">
    <location>
        <begin position="81"/>
        <end position="101"/>
    </location>
</feature>
<accession>A0A5B8RBU6</accession>
<name>A0A5B8RBU6_9ZZZZ</name>
<keyword evidence="1" id="KW-0472">Membrane</keyword>
<dbReference type="EMBL" id="MN079104">
    <property type="protein sequence ID" value="QEA05553.1"/>
    <property type="molecule type" value="Genomic_DNA"/>
</dbReference>
<evidence type="ECO:0000313" key="2">
    <source>
        <dbReference type="EMBL" id="QEA05553.1"/>
    </source>
</evidence>
<feature type="transmembrane region" description="Helical" evidence="1">
    <location>
        <begin position="20"/>
        <end position="38"/>
    </location>
</feature>
<sequence length="104" mass="11334">MRLTATRLFPGHSPLWRVFWLYGVIPSNVLWAITLLMLTGGAPGGALAVAYAVLLVYTGWIIAAVWASADNVHNARWGDMARLLTAAWALNTVLVVFFLALGPR</sequence>